<organism evidence="1 2">
    <name type="scientific">Panagrellus redivivus</name>
    <name type="common">Microworm</name>
    <dbReference type="NCBI Taxonomy" id="6233"/>
    <lineage>
        <taxon>Eukaryota</taxon>
        <taxon>Metazoa</taxon>
        <taxon>Ecdysozoa</taxon>
        <taxon>Nematoda</taxon>
        <taxon>Chromadorea</taxon>
        <taxon>Rhabditida</taxon>
        <taxon>Tylenchina</taxon>
        <taxon>Panagrolaimomorpha</taxon>
        <taxon>Panagrolaimoidea</taxon>
        <taxon>Panagrolaimidae</taxon>
        <taxon>Panagrellus</taxon>
    </lineage>
</organism>
<reference evidence="1" key="1">
    <citation type="journal article" date="2013" name="Genetics">
        <title>The draft genome and transcriptome of Panagrellus redivivus are shaped by the harsh demands of a free-living lifestyle.</title>
        <authorList>
            <person name="Srinivasan J."/>
            <person name="Dillman A.R."/>
            <person name="Macchietto M.G."/>
            <person name="Heikkinen L."/>
            <person name="Lakso M."/>
            <person name="Fracchia K.M."/>
            <person name="Antoshechkin I."/>
            <person name="Mortazavi A."/>
            <person name="Wong G."/>
            <person name="Sternberg P.W."/>
        </authorList>
    </citation>
    <scope>NUCLEOTIDE SEQUENCE [LARGE SCALE GENOMIC DNA]</scope>
    <source>
        <strain evidence="1">MT8872</strain>
    </source>
</reference>
<keyword evidence="1" id="KW-1185">Reference proteome</keyword>
<proteinExistence type="predicted"/>
<protein>
    <submittedName>
        <fullName evidence="2">Uncharacterized protein</fullName>
    </submittedName>
</protein>
<accession>A0A7E4UR51</accession>
<evidence type="ECO:0000313" key="1">
    <source>
        <dbReference type="Proteomes" id="UP000492821"/>
    </source>
</evidence>
<dbReference type="WBParaSite" id="Pan_g11458.t1">
    <property type="protein sequence ID" value="Pan_g11458.t1"/>
    <property type="gene ID" value="Pan_g11458"/>
</dbReference>
<dbReference type="AlphaFoldDB" id="A0A7E4UR51"/>
<reference evidence="2" key="2">
    <citation type="submission" date="2020-10" db="UniProtKB">
        <authorList>
            <consortium name="WormBaseParasite"/>
        </authorList>
    </citation>
    <scope>IDENTIFICATION</scope>
</reference>
<dbReference type="Proteomes" id="UP000492821">
    <property type="component" value="Unassembled WGS sequence"/>
</dbReference>
<sequence>MRELRIYPSRAACIVDLIKLQHHDNVIEGCSFPKERTEFDQQKREILNFDCTHSHQSAPFLTTFVSLHDHLQKQTGNFFYITTNYICSKTNTKRFLGNWKISRCEYIRIST</sequence>
<evidence type="ECO:0000313" key="2">
    <source>
        <dbReference type="WBParaSite" id="Pan_g11458.t1"/>
    </source>
</evidence>
<name>A0A7E4UR51_PANRE</name>